<accession>A0A511J9Q8</accession>
<dbReference type="PANTHER" id="PTHR36115">
    <property type="entry name" value="PROLINE-RICH ANTIGEN HOMOLOG-RELATED"/>
    <property type="match status" value="1"/>
</dbReference>
<keyword evidence="2" id="KW-1003">Cell membrane</keyword>
<feature type="compositionally biased region" description="Pro residues" evidence="7">
    <location>
        <begin position="272"/>
        <end position="283"/>
    </location>
</feature>
<evidence type="ECO:0000256" key="5">
    <source>
        <dbReference type="ARBA" id="ARBA00022989"/>
    </source>
</evidence>
<feature type="domain" description="FHA" evidence="9">
    <location>
        <begin position="304"/>
        <end position="357"/>
    </location>
</feature>
<feature type="transmembrane region" description="Helical" evidence="8">
    <location>
        <begin position="5"/>
        <end position="23"/>
    </location>
</feature>
<dbReference type="Gene3D" id="2.60.200.20">
    <property type="match status" value="1"/>
</dbReference>
<keyword evidence="3" id="KW-0597">Phosphoprotein</keyword>
<feature type="compositionally biased region" description="Low complexity" evidence="7">
    <location>
        <begin position="153"/>
        <end position="168"/>
    </location>
</feature>
<dbReference type="InterPro" id="IPR010432">
    <property type="entry name" value="RDD"/>
</dbReference>
<feature type="transmembrane region" description="Helical" evidence="8">
    <location>
        <begin position="35"/>
        <end position="59"/>
    </location>
</feature>
<proteinExistence type="predicted"/>
<comment type="subcellular location">
    <subcellularLocation>
        <location evidence="1">Cell membrane</location>
        <topology evidence="1">Multi-pass membrane protein</topology>
    </subcellularLocation>
</comment>
<evidence type="ECO:0000259" key="9">
    <source>
        <dbReference type="PROSITE" id="PS50006"/>
    </source>
</evidence>
<evidence type="ECO:0000313" key="11">
    <source>
        <dbReference type="Proteomes" id="UP000321720"/>
    </source>
</evidence>
<dbReference type="InterPro" id="IPR008984">
    <property type="entry name" value="SMAD_FHA_dom_sf"/>
</dbReference>
<dbReference type="AlphaFoldDB" id="A0A511J9Q8"/>
<dbReference type="Pfam" id="PF06271">
    <property type="entry name" value="RDD"/>
    <property type="match status" value="1"/>
</dbReference>
<feature type="compositionally biased region" description="Pro residues" evidence="7">
    <location>
        <begin position="221"/>
        <end position="249"/>
    </location>
</feature>
<evidence type="ECO:0000313" key="10">
    <source>
        <dbReference type="EMBL" id="GEL94731.1"/>
    </source>
</evidence>
<organism evidence="10 11">
    <name type="scientific">Cellulomonas composti</name>
    <dbReference type="NCBI Taxonomy" id="266130"/>
    <lineage>
        <taxon>Bacteria</taxon>
        <taxon>Bacillati</taxon>
        <taxon>Actinomycetota</taxon>
        <taxon>Actinomycetes</taxon>
        <taxon>Micrococcales</taxon>
        <taxon>Cellulomonadaceae</taxon>
        <taxon>Cellulomonas</taxon>
    </lineage>
</organism>
<evidence type="ECO:0000256" key="3">
    <source>
        <dbReference type="ARBA" id="ARBA00022553"/>
    </source>
</evidence>
<feature type="transmembrane region" description="Helical" evidence="8">
    <location>
        <begin position="90"/>
        <end position="112"/>
    </location>
</feature>
<evidence type="ECO:0000256" key="8">
    <source>
        <dbReference type="SAM" id="Phobius"/>
    </source>
</evidence>
<evidence type="ECO:0000256" key="7">
    <source>
        <dbReference type="SAM" id="MobiDB-lite"/>
    </source>
</evidence>
<feature type="region of interest" description="Disordered" evidence="7">
    <location>
        <begin position="147"/>
        <end position="170"/>
    </location>
</feature>
<dbReference type="RefSeq" id="WP_146842416.1">
    <property type="nucleotide sequence ID" value="NZ_BJWG01000005.1"/>
</dbReference>
<evidence type="ECO:0000256" key="4">
    <source>
        <dbReference type="ARBA" id="ARBA00022692"/>
    </source>
</evidence>
<protein>
    <recommendedName>
        <fullName evidence="9">FHA domain-containing protein</fullName>
    </recommendedName>
</protein>
<gene>
    <name evidence="10" type="ORF">CCO02nite_13890</name>
</gene>
<dbReference type="PROSITE" id="PS50006">
    <property type="entry name" value="FHA_DOMAIN"/>
    <property type="match status" value="1"/>
</dbReference>
<dbReference type="Pfam" id="PF00498">
    <property type="entry name" value="FHA"/>
    <property type="match status" value="1"/>
</dbReference>
<dbReference type="InterPro" id="IPR000253">
    <property type="entry name" value="FHA_dom"/>
</dbReference>
<comment type="caution">
    <text evidence="10">The sequence shown here is derived from an EMBL/GenBank/DDBJ whole genome shotgun (WGS) entry which is preliminary data.</text>
</comment>
<dbReference type="EMBL" id="BJWG01000005">
    <property type="protein sequence ID" value="GEL94731.1"/>
    <property type="molecule type" value="Genomic_DNA"/>
</dbReference>
<keyword evidence="11" id="KW-1185">Reference proteome</keyword>
<feature type="compositionally biased region" description="Acidic residues" evidence="7">
    <location>
        <begin position="250"/>
        <end position="261"/>
    </location>
</feature>
<dbReference type="Proteomes" id="UP000321720">
    <property type="component" value="Unassembled WGS sequence"/>
</dbReference>
<dbReference type="CDD" id="cd00060">
    <property type="entry name" value="FHA"/>
    <property type="match status" value="1"/>
</dbReference>
<keyword evidence="4 8" id="KW-0812">Transmembrane</keyword>
<dbReference type="OrthoDB" id="3254248at2"/>
<keyword evidence="5 8" id="KW-1133">Transmembrane helix</keyword>
<evidence type="ECO:0000256" key="2">
    <source>
        <dbReference type="ARBA" id="ARBA00022475"/>
    </source>
</evidence>
<evidence type="ECO:0000256" key="1">
    <source>
        <dbReference type="ARBA" id="ARBA00004651"/>
    </source>
</evidence>
<feature type="region of interest" description="Disordered" evidence="7">
    <location>
        <begin position="211"/>
        <end position="283"/>
    </location>
</feature>
<reference evidence="10 11" key="1">
    <citation type="submission" date="2019-07" db="EMBL/GenBank/DDBJ databases">
        <title>Whole genome shotgun sequence of Cellulomonas composti NBRC 100758.</title>
        <authorList>
            <person name="Hosoyama A."/>
            <person name="Uohara A."/>
            <person name="Ohji S."/>
            <person name="Ichikawa N."/>
        </authorList>
    </citation>
    <scope>NUCLEOTIDE SEQUENCE [LARGE SCALE GENOMIC DNA]</scope>
    <source>
        <strain evidence="10 11">NBRC 100758</strain>
    </source>
</reference>
<dbReference type="GO" id="GO:0005886">
    <property type="term" value="C:plasma membrane"/>
    <property type="evidence" value="ECO:0007669"/>
    <property type="project" value="UniProtKB-SubCell"/>
</dbReference>
<dbReference type="SUPFAM" id="SSF49879">
    <property type="entry name" value="SMAD/FHA domain"/>
    <property type="match status" value="1"/>
</dbReference>
<sequence length="394" mass="40402">MWRRFFGGVLDGLLVMLTSAWVLPFMPVGADRDAASVPTALLAAGTLLTVVVVVVQWVLHGRLGWTVGRRLVGIRTLDVQTRRPIGLGRVLLRGLVVAAGVVFFFVGQYVVLLSSLFDGAGRNRGWHDKAARDEVLDVRAGLPGAPAAPAPPVSSDLPAPAAAPAEPGAVGGPATGAVPVWAAASARATPAEPPPTTASLVLAPLAQHRAGPDLDTRSIPLVPPAPSSAPPLPSTPPVPSSAPPAPAPEPADDPADEAEDVETTRRGLHAAPPGPVPPPPPRAPVTAAYLEISDGQRIVVTRTALVGRNPAAAAPGVQLVRVVDPTRSVSKTHLQIAVEPSGVWVADRGSTNGTVVTLPGGAQVICPVDHPVRLRVGSVVMFGDCVLRLVGTQA</sequence>
<evidence type="ECO:0000256" key="6">
    <source>
        <dbReference type="ARBA" id="ARBA00023136"/>
    </source>
</evidence>
<name>A0A511J9Q8_9CELL</name>
<keyword evidence="6 8" id="KW-0472">Membrane</keyword>
<dbReference type="InterPro" id="IPR051791">
    <property type="entry name" value="Pra-immunoreactive"/>
</dbReference>